<sequence>MTLLRQISDAPCIEGQTWGSHFNGQVWVSGGCRGDFGPAQGWVNPDYGTAANAYRCESEQGRHQECRAPAPGRQMLVRQLSETACVEGQTWGSRDGGVWVRGGCRGEFAAADWGGRSPGYGRTVVCESVEQRLNRCNWDPRWGRPALIDQLSQDSCREGRSWGYDGREIWVDRGCRGRFGAR</sequence>
<name>A0A853IZZ4_9BURK</name>
<accession>A0A853IZZ4</accession>
<dbReference type="Pfam" id="PF11218">
    <property type="entry name" value="DUF3011"/>
    <property type="match status" value="2"/>
</dbReference>
<proteinExistence type="predicted"/>
<reference evidence="3 4" key="1">
    <citation type="submission" date="2020-07" db="EMBL/GenBank/DDBJ databases">
        <authorList>
            <person name="Maaloum M."/>
        </authorList>
    </citation>
    <scope>NUCLEOTIDE SEQUENCE [LARGE SCALE GENOMIC DNA]</scope>
    <source>
        <strain evidence="3 4">GCS-AN-3</strain>
    </source>
</reference>
<dbReference type="PROSITE" id="PS51257">
    <property type="entry name" value="PROKAR_LIPOPROTEIN"/>
    <property type="match status" value="1"/>
</dbReference>
<dbReference type="EMBL" id="JACCKX010000002">
    <property type="protein sequence ID" value="NZA03429.1"/>
    <property type="molecule type" value="Genomic_DNA"/>
</dbReference>
<comment type="caution">
    <text evidence="3">The sequence shown here is derived from an EMBL/GenBank/DDBJ whole genome shotgun (WGS) entry which is preliminary data.</text>
</comment>
<dbReference type="EMBL" id="JACCKX010000003">
    <property type="protein sequence ID" value="NZA03475.1"/>
    <property type="molecule type" value="Genomic_DNA"/>
</dbReference>
<dbReference type="AlphaFoldDB" id="A0A853IZZ4"/>
<evidence type="ECO:0000313" key="3">
    <source>
        <dbReference type="EMBL" id="NZA03513.1"/>
    </source>
</evidence>
<dbReference type="InterPro" id="IPR021381">
    <property type="entry name" value="DUF3011"/>
</dbReference>
<gene>
    <name evidence="1" type="ORF">H0I39_20190</name>
    <name evidence="2" type="ORF">H0I39_20645</name>
    <name evidence="3" type="ORF">H0I39_21030</name>
</gene>
<dbReference type="Proteomes" id="UP000589716">
    <property type="component" value="Unassembled WGS sequence"/>
</dbReference>
<keyword evidence="4" id="KW-1185">Reference proteome</keyword>
<evidence type="ECO:0000313" key="1">
    <source>
        <dbReference type="EMBL" id="NZA03429.1"/>
    </source>
</evidence>
<dbReference type="EMBL" id="JACCKX010000004">
    <property type="protein sequence ID" value="NZA03513.1"/>
    <property type="molecule type" value="Genomic_DNA"/>
</dbReference>
<evidence type="ECO:0000313" key="4">
    <source>
        <dbReference type="Proteomes" id="UP000589716"/>
    </source>
</evidence>
<organism evidence="3 4">
    <name type="scientific">Ottowia beijingensis</name>
    <dbReference type="NCBI Taxonomy" id="1207057"/>
    <lineage>
        <taxon>Bacteria</taxon>
        <taxon>Pseudomonadati</taxon>
        <taxon>Pseudomonadota</taxon>
        <taxon>Betaproteobacteria</taxon>
        <taxon>Burkholderiales</taxon>
        <taxon>Comamonadaceae</taxon>
        <taxon>Ottowia</taxon>
    </lineage>
</organism>
<protein>
    <submittedName>
        <fullName evidence="3">DUF3011 domain-containing protein</fullName>
    </submittedName>
</protein>
<evidence type="ECO:0000313" key="2">
    <source>
        <dbReference type="EMBL" id="NZA03475.1"/>
    </source>
</evidence>